<name>A0AAQ4D5U0_AMBAM</name>
<reference evidence="1 2" key="1">
    <citation type="journal article" date="2023" name="Arcadia Sci">
        <title>De novo assembly of a long-read Amblyomma americanum tick genome.</title>
        <authorList>
            <person name="Chou S."/>
            <person name="Poskanzer K.E."/>
            <person name="Rollins M."/>
            <person name="Thuy-Boun P.S."/>
        </authorList>
    </citation>
    <scope>NUCLEOTIDE SEQUENCE [LARGE SCALE GENOMIC DNA]</scope>
    <source>
        <strain evidence="1">F_SG_1</strain>
        <tissue evidence="1">Salivary glands</tissue>
    </source>
</reference>
<keyword evidence="2" id="KW-1185">Reference proteome</keyword>
<organism evidence="1 2">
    <name type="scientific">Amblyomma americanum</name>
    <name type="common">Lone star tick</name>
    <dbReference type="NCBI Taxonomy" id="6943"/>
    <lineage>
        <taxon>Eukaryota</taxon>
        <taxon>Metazoa</taxon>
        <taxon>Ecdysozoa</taxon>
        <taxon>Arthropoda</taxon>
        <taxon>Chelicerata</taxon>
        <taxon>Arachnida</taxon>
        <taxon>Acari</taxon>
        <taxon>Parasitiformes</taxon>
        <taxon>Ixodida</taxon>
        <taxon>Ixodoidea</taxon>
        <taxon>Ixodidae</taxon>
        <taxon>Amblyomminae</taxon>
        <taxon>Amblyomma</taxon>
    </lineage>
</organism>
<protein>
    <submittedName>
        <fullName evidence="1">Uncharacterized protein</fullName>
    </submittedName>
</protein>
<accession>A0AAQ4D5U0</accession>
<dbReference type="EMBL" id="JARKHS020034766">
    <property type="protein sequence ID" value="KAK8757830.1"/>
    <property type="molecule type" value="Genomic_DNA"/>
</dbReference>
<sequence length="224" mass="25146">MVAAIMETLSSITNPAPSKEQNRTTKGLALEYPASARSGESIYYYAGADTVKQDFLYVWLTELRMRHVQPPLVQAAFEALRRAGDMPTRLFRRFRPPYFYDGGTEAYNYATLGQFSHEHPVAPLNESTMTGMPLMRSMATRLAYLTWQRLPGSSKERLPGLFLAPKVLFFLQHCALGCARGGPMGTANPDDRCAVLMRGWGAIGDHIPCRHKVPHEDLSRCRHL</sequence>
<evidence type="ECO:0000313" key="2">
    <source>
        <dbReference type="Proteomes" id="UP001321473"/>
    </source>
</evidence>
<dbReference type="Proteomes" id="UP001321473">
    <property type="component" value="Unassembled WGS sequence"/>
</dbReference>
<dbReference type="AlphaFoldDB" id="A0AAQ4D5U0"/>
<comment type="caution">
    <text evidence="1">The sequence shown here is derived from an EMBL/GenBank/DDBJ whole genome shotgun (WGS) entry which is preliminary data.</text>
</comment>
<proteinExistence type="predicted"/>
<evidence type="ECO:0000313" key="1">
    <source>
        <dbReference type="EMBL" id="KAK8757830.1"/>
    </source>
</evidence>
<gene>
    <name evidence="1" type="ORF">V5799_004537</name>
</gene>